<accession>A0A1M5FAA5</accession>
<dbReference type="Proteomes" id="UP000184436">
    <property type="component" value="Unassembled WGS sequence"/>
</dbReference>
<dbReference type="InterPro" id="IPR012341">
    <property type="entry name" value="6hp_glycosidase-like_sf"/>
</dbReference>
<evidence type="ECO:0000313" key="4">
    <source>
        <dbReference type="EMBL" id="SHF88001.1"/>
    </source>
</evidence>
<dbReference type="EMBL" id="FQVD01000042">
    <property type="protein sequence ID" value="SHF88001.1"/>
    <property type="molecule type" value="Genomic_DNA"/>
</dbReference>
<dbReference type="OrthoDB" id="9807186at2"/>
<feature type="chain" id="PRO_5030031391" evidence="3">
    <location>
        <begin position="25"/>
        <end position="371"/>
    </location>
</feature>
<dbReference type="InterPro" id="IPR052043">
    <property type="entry name" value="PolySaccharide_Degr_Enz"/>
</dbReference>
<evidence type="ECO:0000256" key="3">
    <source>
        <dbReference type="SAM" id="SignalP"/>
    </source>
</evidence>
<keyword evidence="3" id="KW-0732">Signal</keyword>
<gene>
    <name evidence="4" type="ORF">SAMN05444349_14212</name>
</gene>
<name>A0A1M5FAA5_9BACE</name>
<feature type="signal peptide" evidence="3">
    <location>
        <begin position="1"/>
        <end position="24"/>
    </location>
</feature>
<dbReference type="InterPro" id="IPR010905">
    <property type="entry name" value="Glyco_hydro_88"/>
</dbReference>
<reference evidence="4 5" key="1">
    <citation type="submission" date="2016-11" db="EMBL/GenBank/DDBJ databases">
        <authorList>
            <person name="Jaros S."/>
            <person name="Januszkiewicz K."/>
            <person name="Wedrychowicz H."/>
        </authorList>
    </citation>
    <scope>NUCLEOTIDE SEQUENCE [LARGE SCALE GENOMIC DNA]</scope>
    <source>
        <strain evidence="4 5">DSM 26883</strain>
    </source>
</reference>
<keyword evidence="5" id="KW-1185">Reference proteome</keyword>
<evidence type="ECO:0000256" key="1">
    <source>
        <dbReference type="ARBA" id="ARBA00022801"/>
    </source>
</evidence>
<dbReference type="InterPro" id="IPR008928">
    <property type="entry name" value="6-hairpin_glycosidase_sf"/>
</dbReference>
<dbReference type="GO" id="GO:0005975">
    <property type="term" value="P:carbohydrate metabolic process"/>
    <property type="evidence" value="ECO:0007669"/>
    <property type="project" value="InterPro"/>
</dbReference>
<feature type="binding site" evidence="2">
    <location>
        <position position="169"/>
    </location>
    <ligand>
        <name>substrate</name>
    </ligand>
</feature>
<dbReference type="RefSeq" id="WP_025076104.1">
    <property type="nucleotide sequence ID" value="NZ_FQVD01000042.1"/>
</dbReference>
<keyword evidence="1 4" id="KW-0378">Hydrolase</keyword>
<evidence type="ECO:0000313" key="5">
    <source>
        <dbReference type="Proteomes" id="UP000184436"/>
    </source>
</evidence>
<organism evidence="4 5">
    <name type="scientific">Bacteroides faecichinchillae</name>
    <dbReference type="NCBI Taxonomy" id="871325"/>
    <lineage>
        <taxon>Bacteria</taxon>
        <taxon>Pseudomonadati</taxon>
        <taxon>Bacteroidota</taxon>
        <taxon>Bacteroidia</taxon>
        <taxon>Bacteroidales</taxon>
        <taxon>Bacteroidaceae</taxon>
        <taxon>Bacteroides</taxon>
    </lineage>
</organism>
<dbReference type="PANTHER" id="PTHR33886">
    <property type="entry name" value="UNSATURATED RHAMNOGALACTURONAN HYDROLASE (EUROFUNG)"/>
    <property type="match status" value="1"/>
</dbReference>
<dbReference type="Gene3D" id="1.50.10.10">
    <property type="match status" value="1"/>
</dbReference>
<sequence length="371" mass="43319">MRKNFYFIYVLFAIALLVTGSATAQNYFDNFPVKADPKIVGEKLSKHFLDGKHQLYFDRGIHYAEVCTWYGALRFAELTQNKELIKNLRNRFELLFHIEKNLLPPPIHVDQNMFGCLPLRLYSITKDERYRELGLLYADTQWTLPANANEEERNWDKKGHSWQTRLWIDDMYMITIVQSEAYKVTGDTKYMNRAAAEMVLYLDELQHPNGLFYHAPDVPYYWGRGDGWMAVGMTELLFNLPQNDPNRERIMKGYVLMMNNLKKYVNRDGLWNQLIDTPESWTETSGSAMFTYAMIVGVKNGWLNAEEFAPVARRAWLSLCNYIDDNNDLTEVCIGTGKKNSKQYYLDRPRIAGDYHGQAPILWCAYALLNK</sequence>
<dbReference type="PANTHER" id="PTHR33886:SF8">
    <property type="entry name" value="UNSATURATED RHAMNOGALACTURONAN HYDROLASE (EUROFUNG)"/>
    <property type="match status" value="1"/>
</dbReference>
<dbReference type="Pfam" id="PF07470">
    <property type="entry name" value="Glyco_hydro_88"/>
    <property type="match status" value="1"/>
</dbReference>
<evidence type="ECO:0000256" key="2">
    <source>
        <dbReference type="PIRSR" id="PIRSR610905-2"/>
    </source>
</evidence>
<dbReference type="SUPFAM" id="SSF48208">
    <property type="entry name" value="Six-hairpin glycosidases"/>
    <property type="match status" value="1"/>
</dbReference>
<protein>
    <submittedName>
        <fullName evidence="4">Rhamnogalacturonyl hydrolase YesR</fullName>
    </submittedName>
</protein>
<proteinExistence type="predicted"/>
<dbReference type="GO" id="GO:0016787">
    <property type="term" value="F:hydrolase activity"/>
    <property type="evidence" value="ECO:0007669"/>
    <property type="project" value="UniProtKB-KW"/>
</dbReference>
<dbReference type="AlphaFoldDB" id="A0A1M5FAA5"/>
<dbReference type="STRING" id="871325.SAMN05444349_14212"/>